<organism evidence="1 2">
    <name type="scientific">Alectoria fallacina</name>
    <dbReference type="NCBI Taxonomy" id="1903189"/>
    <lineage>
        <taxon>Eukaryota</taxon>
        <taxon>Fungi</taxon>
        <taxon>Dikarya</taxon>
        <taxon>Ascomycota</taxon>
        <taxon>Pezizomycotina</taxon>
        <taxon>Lecanoromycetes</taxon>
        <taxon>OSLEUM clade</taxon>
        <taxon>Lecanoromycetidae</taxon>
        <taxon>Lecanorales</taxon>
        <taxon>Lecanorineae</taxon>
        <taxon>Parmeliaceae</taxon>
        <taxon>Alectoria</taxon>
    </lineage>
</organism>
<proteinExistence type="predicted"/>
<evidence type="ECO:0000313" key="2">
    <source>
        <dbReference type="Proteomes" id="UP000664203"/>
    </source>
</evidence>
<comment type="caution">
    <text evidence="1">The sequence shown here is derived from an EMBL/GenBank/DDBJ whole genome shotgun (WGS) entry which is preliminary data.</text>
</comment>
<keyword evidence="2" id="KW-1185">Reference proteome</keyword>
<sequence length="359" mass="40364">MHPDNNASHSMVRSDADMPYINEVPIAHRATTIRYRTGPAHRVQLVVPSLPPPSPQSAVIQTLPSTRPWSTVSSKLRAAFGQVQSTDREAGSEALKSGYAETGDIWNQVSSHVDHGEEWYLQSQVQISHEEYRPRDRGLRAADFDDSKREDTFCENDGGKDVGPIVVRTHRALCAADFEDSDAEDSLCDDGEVRGLDLEANTRWFNSNKELKIPQDHQLTAIQLRIQESVLRDIVQEALQARRNGEVDSSIFSNKAPEEEDRVLEMILELMEMGQSMIDAGALQGDEGGDIQMMVRNNLSTRIRKATRPFRPSGIIVTEAELTQCLEAFRQLRLKLLQEMAGMTMAEILEERSLDLRPR</sequence>
<evidence type="ECO:0000313" key="1">
    <source>
        <dbReference type="EMBL" id="CAF9941586.1"/>
    </source>
</evidence>
<dbReference type="AlphaFoldDB" id="A0A8H3J6B4"/>
<reference evidence="1" key="1">
    <citation type="submission" date="2021-03" db="EMBL/GenBank/DDBJ databases">
        <authorList>
            <person name="Tagirdzhanova G."/>
        </authorList>
    </citation>
    <scope>NUCLEOTIDE SEQUENCE</scope>
</reference>
<protein>
    <submittedName>
        <fullName evidence="1">Uncharacterized protein</fullName>
    </submittedName>
</protein>
<dbReference type="OrthoDB" id="5367045at2759"/>
<dbReference type="Proteomes" id="UP000664203">
    <property type="component" value="Unassembled WGS sequence"/>
</dbReference>
<dbReference type="EMBL" id="CAJPDR010000671">
    <property type="protein sequence ID" value="CAF9941586.1"/>
    <property type="molecule type" value="Genomic_DNA"/>
</dbReference>
<name>A0A8H3J6B4_9LECA</name>
<accession>A0A8H3J6B4</accession>
<gene>
    <name evidence="1" type="ORF">ALECFALPRED_009234</name>
</gene>